<dbReference type="GO" id="GO:0016926">
    <property type="term" value="P:protein desumoylation"/>
    <property type="evidence" value="ECO:0007669"/>
    <property type="project" value="TreeGrafter"/>
</dbReference>
<dbReference type="SUPFAM" id="SSF54001">
    <property type="entry name" value="Cysteine proteinases"/>
    <property type="match status" value="1"/>
</dbReference>
<gene>
    <name evidence="6" type="ORF">M422DRAFT_263822</name>
</gene>
<dbReference type="Proteomes" id="UP000054279">
    <property type="component" value="Unassembled WGS sequence"/>
</dbReference>
<protein>
    <recommendedName>
        <fullName evidence="5">Ubiquitin-like protease family profile domain-containing protein</fullName>
    </recommendedName>
</protein>
<comment type="similarity">
    <text evidence="1">Belongs to the peptidase C48 family.</text>
</comment>
<keyword evidence="2" id="KW-0645">Protease</keyword>
<organism evidence="6 7">
    <name type="scientific">Sphaerobolus stellatus (strain SS14)</name>
    <dbReference type="NCBI Taxonomy" id="990650"/>
    <lineage>
        <taxon>Eukaryota</taxon>
        <taxon>Fungi</taxon>
        <taxon>Dikarya</taxon>
        <taxon>Basidiomycota</taxon>
        <taxon>Agaricomycotina</taxon>
        <taxon>Agaricomycetes</taxon>
        <taxon>Phallomycetidae</taxon>
        <taxon>Geastrales</taxon>
        <taxon>Sphaerobolaceae</taxon>
        <taxon>Sphaerobolus</taxon>
    </lineage>
</organism>
<dbReference type="PROSITE" id="PS50600">
    <property type="entry name" value="ULP_PROTEASE"/>
    <property type="match status" value="1"/>
</dbReference>
<dbReference type="InterPro" id="IPR038765">
    <property type="entry name" value="Papain-like_cys_pep_sf"/>
</dbReference>
<evidence type="ECO:0000256" key="3">
    <source>
        <dbReference type="ARBA" id="ARBA00022801"/>
    </source>
</evidence>
<feature type="domain" description="Ubiquitin-like protease family profile" evidence="5">
    <location>
        <begin position="145"/>
        <end position="331"/>
    </location>
</feature>
<proteinExistence type="inferred from homology"/>
<dbReference type="HOGENOM" id="CLU_380897_0_0_1"/>
<dbReference type="InterPro" id="IPR003653">
    <property type="entry name" value="Peptidase_C48_C"/>
</dbReference>
<name>A0A0C9VA14_SPHS4</name>
<sequence>MHTVYDSLSTNLEGINLTFQDTIAQVINKWSTSSSVNVRIETFLQQDGHSCGFWVVLTALCNLLNISCLSESIKKLDIKQIKPADMYQLNSAYVLPYDSLNEDEDEEIEFNIQSVAKKLSKHPPEVKVYELFCSAIHSNFMIGPHIFTHQEHKRLYQQDSWLNNAIIDGFLYLYMEDYESKTSMTPPFYFIDALTSCIMATHPATNPFSPYSSIQRCQFWIQAVNIFDCHTIIIPWHLNDDHWVTFSIHHTEQKIRIYDSFSTSLKHKHKNILKQVLHILEFEYSEQGLGELSPKWSVNLNNYMKLEVMNNPQQDNGDDCGVFSIIFATALVDIQDPQHADFCITAEDITAMHRNIATHIGHLSPSPSSSPSIGYDDSYIPSIGEWALWQLKPASRFCAGRILRLDMVCRMAIIEPAPPIDEGCPEPFMKHFEKTFAECKKVLDLYPIQVQPDKVMKILWPSSLDHKSTELKENLREFSDYLRPEHLAQLHPEKKRLVVLLRRFVPGVSDVILRGLSDDYADQFSAIMDSWRKVYDKTHLKETSSKIAYQFSLPFISHLDLQDHYLLYRVAQTEVGHEIAGKLEKQEMEITSTVRSWVLDLATRPHIVLLSFPAYAMYLGVKIMDVPSILEQDRVYRLRSLQEEAWNNPRSKPPAMSPSSSANKYSIVENDIQSGLVGDTAITATVPSKPPIRIATSDTSQVAIISHKQKLKELEVLLSPVLKCHNT</sequence>
<evidence type="ECO:0000256" key="1">
    <source>
        <dbReference type="ARBA" id="ARBA00005234"/>
    </source>
</evidence>
<accession>A0A0C9VA14</accession>
<dbReference type="GO" id="GO:0016929">
    <property type="term" value="F:deSUMOylase activity"/>
    <property type="evidence" value="ECO:0007669"/>
    <property type="project" value="TreeGrafter"/>
</dbReference>
<evidence type="ECO:0000313" key="7">
    <source>
        <dbReference type="Proteomes" id="UP000054279"/>
    </source>
</evidence>
<evidence type="ECO:0000259" key="5">
    <source>
        <dbReference type="PROSITE" id="PS50600"/>
    </source>
</evidence>
<reference evidence="6 7" key="1">
    <citation type="submission" date="2014-06" db="EMBL/GenBank/DDBJ databases">
        <title>Evolutionary Origins and Diversification of the Mycorrhizal Mutualists.</title>
        <authorList>
            <consortium name="DOE Joint Genome Institute"/>
            <consortium name="Mycorrhizal Genomics Consortium"/>
            <person name="Kohler A."/>
            <person name="Kuo A."/>
            <person name="Nagy L.G."/>
            <person name="Floudas D."/>
            <person name="Copeland A."/>
            <person name="Barry K.W."/>
            <person name="Cichocki N."/>
            <person name="Veneault-Fourrey C."/>
            <person name="LaButti K."/>
            <person name="Lindquist E.A."/>
            <person name="Lipzen A."/>
            <person name="Lundell T."/>
            <person name="Morin E."/>
            <person name="Murat C."/>
            <person name="Riley R."/>
            <person name="Ohm R."/>
            <person name="Sun H."/>
            <person name="Tunlid A."/>
            <person name="Henrissat B."/>
            <person name="Grigoriev I.V."/>
            <person name="Hibbett D.S."/>
            <person name="Martin F."/>
        </authorList>
    </citation>
    <scope>NUCLEOTIDE SEQUENCE [LARGE SCALE GENOMIC DNA]</scope>
    <source>
        <strain evidence="6 7">SS14</strain>
    </source>
</reference>
<evidence type="ECO:0000313" key="6">
    <source>
        <dbReference type="EMBL" id="KIJ34171.1"/>
    </source>
</evidence>
<evidence type="ECO:0000256" key="4">
    <source>
        <dbReference type="ARBA" id="ARBA00022807"/>
    </source>
</evidence>
<keyword evidence="4" id="KW-0788">Thiol protease</keyword>
<keyword evidence="3" id="KW-0378">Hydrolase</keyword>
<dbReference type="OrthoDB" id="1939479at2759"/>
<dbReference type="Gene3D" id="3.40.395.10">
    <property type="entry name" value="Adenoviral Proteinase, Chain A"/>
    <property type="match status" value="1"/>
</dbReference>
<dbReference type="GO" id="GO:0005634">
    <property type="term" value="C:nucleus"/>
    <property type="evidence" value="ECO:0007669"/>
    <property type="project" value="TreeGrafter"/>
</dbReference>
<dbReference type="PANTHER" id="PTHR12606:SF1">
    <property type="entry name" value="UBIQUITIN-LIKE-SPECIFIC PROTEASE 1A"/>
    <property type="match status" value="1"/>
</dbReference>
<dbReference type="GO" id="GO:0006508">
    <property type="term" value="P:proteolysis"/>
    <property type="evidence" value="ECO:0007669"/>
    <property type="project" value="UniProtKB-KW"/>
</dbReference>
<dbReference type="PANTHER" id="PTHR12606">
    <property type="entry name" value="SENTRIN/SUMO-SPECIFIC PROTEASE"/>
    <property type="match status" value="1"/>
</dbReference>
<dbReference type="EMBL" id="KN837203">
    <property type="protein sequence ID" value="KIJ34171.1"/>
    <property type="molecule type" value="Genomic_DNA"/>
</dbReference>
<keyword evidence="7" id="KW-1185">Reference proteome</keyword>
<evidence type="ECO:0000256" key="2">
    <source>
        <dbReference type="ARBA" id="ARBA00022670"/>
    </source>
</evidence>
<dbReference type="AlphaFoldDB" id="A0A0C9VA14"/>
<dbReference type="Pfam" id="PF02902">
    <property type="entry name" value="Peptidase_C48"/>
    <property type="match status" value="1"/>
</dbReference>